<keyword evidence="12" id="KW-1185">Reference proteome</keyword>
<proteinExistence type="inferred from homology"/>
<dbReference type="FunFam" id="3.30.70.80:FF:000002">
    <property type="entry name" value="Subtilisin-like protease SBT5.3"/>
    <property type="match status" value="1"/>
</dbReference>
<dbReference type="PROSITE" id="PS00138">
    <property type="entry name" value="SUBTILASE_SER"/>
    <property type="match status" value="1"/>
</dbReference>
<comment type="caution">
    <text evidence="11">The sequence shown here is derived from an EMBL/GenBank/DDBJ whole genome shotgun (WGS) entry which is preliminary data.</text>
</comment>
<feature type="domain" description="Subtilisin-like protease fibronectin type-III" evidence="10">
    <location>
        <begin position="679"/>
        <end position="778"/>
    </location>
</feature>
<dbReference type="InterPro" id="IPR034197">
    <property type="entry name" value="Peptidases_S8_3"/>
</dbReference>
<organism evidence="11">
    <name type="scientific">Salvia splendens</name>
    <name type="common">Scarlet sage</name>
    <dbReference type="NCBI Taxonomy" id="180675"/>
    <lineage>
        <taxon>Eukaryota</taxon>
        <taxon>Viridiplantae</taxon>
        <taxon>Streptophyta</taxon>
        <taxon>Embryophyta</taxon>
        <taxon>Tracheophyta</taxon>
        <taxon>Spermatophyta</taxon>
        <taxon>Magnoliopsida</taxon>
        <taxon>eudicotyledons</taxon>
        <taxon>Gunneridae</taxon>
        <taxon>Pentapetalae</taxon>
        <taxon>asterids</taxon>
        <taxon>lamiids</taxon>
        <taxon>Lamiales</taxon>
        <taxon>Lamiaceae</taxon>
        <taxon>Nepetoideae</taxon>
        <taxon>Mentheae</taxon>
        <taxon>Salviinae</taxon>
        <taxon>Salvia</taxon>
        <taxon>Salvia subgen. Calosphace</taxon>
        <taxon>core Calosphace</taxon>
    </lineage>
</organism>
<dbReference type="PANTHER" id="PTHR10795">
    <property type="entry name" value="PROPROTEIN CONVERTASE SUBTILISIN/KEXIN"/>
    <property type="match status" value="1"/>
</dbReference>
<dbReference type="Pfam" id="PF05922">
    <property type="entry name" value="Inhibitor_I9"/>
    <property type="match status" value="1"/>
</dbReference>
<gene>
    <name evidence="11" type="ORF">SASPL_134913</name>
</gene>
<feature type="domain" description="Inhibitor I9" evidence="9">
    <location>
        <begin position="48"/>
        <end position="124"/>
    </location>
</feature>
<evidence type="ECO:0000256" key="4">
    <source>
        <dbReference type="ARBA" id="ARBA00022801"/>
    </source>
</evidence>
<accession>A0A8X8ZFB4</accession>
<dbReference type="SUPFAM" id="SSF52743">
    <property type="entry name" value="Subtilisin-like"/>
    <property type="match status" value="1"/>
</dbReference>
<dbReference type="InterPro" id="IPR015500">
    <property type="entry name" value="Peptidase_S8_subtilisin-rel"/>
</dbReference>
<protein>
    <recommendedName>
        <fullName evidence="13">Subtilisin-like protease SBT4.14</fullName>
    </recommendedName>
</protein>
<keyword evidence="2 7" id="KW-0645">Protease</keyword>
<dbReference type="GO" id="GO:0004252">
    <property type="term" value="F:serine-type endopeptidase activity"/>
    <property type="evidence" value="ECO:0007669"/>
    <property type="project" value="UniProtKB-UniRule"/>
</dbReference>
<dbReference type="AlphaFoldDB" id="A0A8X8ZFB4"/>
<dbReference type="InterPro" id="IPR037045">
    <property type="entry name" value="S8pro/Inhibitor_I9_sf"/>
</dbReference>
<evidence type="ECO:0000256" key="6">
    <source>
        <dbReference type="PIRSR" id="PIRSR615500-1"/>
    </source>
</evidence>
<feature type="domain" description="Peptidase S8/S53" evidence="8">
    <location>
        <begin position="146"/>
        <end position="621"/>
    </location>
</feature>
<reference evidence="11" key="2">
    <citation type="submission" date="2020-08" db="EMBL/GenBank/DDBJ databases">
        <title>Plant Genome Project.</title>
        <authorList>
            <person name="Zhang R.-G."/>
        </authorList>
    </citation>
    <scope>NUCLEOTIDE SEQUENCE</scope>
    <source>
        <strain evidence="11">Huo1</strain>
        <tissue evidence="11">Leaf</tissue>
    </source>
</reference>
<dbReference type="EMBL" id="PNBA02000013">
    <property type="protein sequence ID" value="KAG6402707.1"/>
    <property type="molecule type" value="Genomic_DNA"/>
</dbReference>
<evidence type="ECO:0000259" key="9">
    <source>
        <dbReference type="Pfam" id="PF05922"/>
    </source>
</evidence>
<dbReference type="Proteomes" id="UP000298416">
    <property type="component" value="Unassembled WGS sequence"/>
</dbReference>
<feature type="active site" description="Charge relay system" evidence="6 7">
    <location>
        <position position="570"/>
    </location>
</feature>
<evidence type="ECO:0000259" key="10">
    <source>
        <dbReference type="Pfam" id="PF17766"/>
    </source>
</evidence>
<dbReference type="InterPro" id="IPR023828">
    <property type="entry name" value="Peptidase_S8_Ser-AS"/>
</dbReference>
<dbReference type="InterPro" id="IPR010259">
    <property type="entry name" value="S8pro/Inhibitor_I9"/>
</dbReference>
<dbReference type="Gene3D" id="3.40.50.200">
    <property type="entry name" value="Peptidase S8/S53 domain"/>
    <property type="match status" value="1"/>
</dbReference>
<dbReference type="PROSITE" id="PS51892">
    <property type="entry name" value="SUBTILASE"/>
    <property type="match status" value="1"/>
</dbReference>
<keyword evidence="5 7" id="KW-0720">Serine protease</keyword>
<dbReference type="CDD" id="cd02120">
    <property type="entry name" value="PA_subtilisin_like"/>
    <property type="match status" value="1"/>
</dbReference>
<dbReference type="InterPro" id="IPR041469">
    <property type="entry name" value="Subtilisin-like_FN3"/>
</dbReference>
<evidence type="ECO:0000256" key="3">
    <source>
        <dbReference type="ARBA" id="ARBA00022729"/>
    </source>
</evidence>
<reference evidence="11" key="1">
    <citation type="submission" date="2018-01" db="EMBL/GenBank/DDBJ databases">
        <authorList>
            <person name="Mao J.F."/>
        </authorList>
    </citation>
    <scope>NUCLEOTIDE SEQUENCE</scope>
    <source>
        <strain evidence="11">Huo1</strain>
        <tissue evidence="11">Leaf</tissue>
    </source>
</reference>
<dbReference type="PRINTS" id="PR00723">
    <property type="entry name" value="SUBTILISIN"/>
</dbReference>
<dbReference type="Pfam" id="PF17766">
    <property type="entry name" value="fn3_6"/>
    <property type="match status" value="1"/>
</dbReference>
<evidence type="ECO:0000256" key="2">
    <source>
        <dbReference type="ARBA" id="ARBA00022670"/>
    </source>
</evidence>
<dbReference type="InterPro" id="IPR045051">
    <property type="entry name" value="SBT"/>
</dbReference>
<evidence type="ECO:0000313" key="12">
    <source>
        <dbReference type="Proteomes" id="UP000298416"/>
    </source>
</evidence>
<dbReference type="GO" id="GO:0006508">
    <property type="term" value="P:proteolysis"/>
    <property type="evidence" value="ECO:0007669"/>
    <property type="project" value="UniProtKB-KW"/>
</dbReference>
<evidence type="ECO:0008006" key="13">
    <source>
        <dbReference type="Google" id="ProtNLM"/>
    </source>
</evidence>
<keyword evidence="3" id="KW-0732">Signal</keyword>
<name>A0A8X8ZFB4_SALSN</name>
<sequence length="784" mass="84223">MSQQFLSDYMHTHVPLMMSNNSRLRSLLLLLYLVFASVVIAAQENDMYIVFLRDEGSGERLLETHHSVLSSLKGSENDASESLVYSYTKIFNAFAAKLSQDEARKLSNMEEVVSILPNRYRKLHTTKSWEFVGLAPNSRRNSKVESNIIVGLLDTGITPDSDSFKDDGLGPPPAKWKGGCAPNFSGCNNKLIGAKYFKLDKRPDPDDVLSPLDTDGHGTHTSSTLAGVPVPNANLDGLAQGTARGAVPHARVAMYKVCWASSGCSDADILAAFESAISDGVDVISISIGGVTGSYTADSIAVGAFHAMRKGILTVASAGNDGPNHGTVANHAPWLFTVGASGMDRQFRSNIVLGNGVTLSGVGISTFEPRQKLYPLASGMDTAKSSDTKEESRYCLENSMDPNKVKGKLVYCKLGSWGTDSVIKGLGGVGSLIESDSFLDAAQIFMAPATMVNSSAGKRINDYIHSTKTPSAVIHRSEEIKIPAPFVASFSSRGPNLGTKHLLKVIKLEQLHPVLTELFYVPVSDEKRYQQPDITAPGIDILASYTLLKSLTGLKGDTQYSKFIFMSGTSMACPHVAGAAAYVKSFHPNWSPAAIRSAIMTTAKPMSSKVDKDAEFAYGAGQVNPTRAISPGLVYDMDDMSYVQFLCREGYNGTGIGSLVGQGPINCSKLVPGNGEDAINYPSMQLALKNKQEPTVGVFKRKVVNVGTPQAVYNATITAPAGVEIVVKPATLTFTKALQRKSFKVVVKAKPMSDQVLVLSGSLTWRSFHCTVRSPIAVYNPWAN</sequence>
<evidence type="ECO:0000259" key="8">
    <source>
        <dbReference type="Pfam" id="PF00082"/>
    </source>
</evidence>
<evidence type="ECO:0000256" key="7">
    <source>
        <dbReference type="PROSITE-ProRule" id="PRU01240"/>
    </source>
</evidence>
<feature type="active site" description="Charge relay system" evidence="6 7">
    <location>
        <position position="217"/>
    </location>
</feature>
<dbReference type="Gene3D" id="3.50.30.30">
    <property type="match status" value="1"/>
</dbReference>
<dbReference type="CDD" id="cd04852">
    <property type="entry name" value="Peptidases_S8_3"/>
    <property type="match status" value="1"/>
</dbReference>
<dbReference type="InterPro" id="IPR036852">
    <property type="entry name" value="Peptidase_S8/S53_dom_sf"/>
</dbReference>
<dbReference type="Pfam" id="PF00082">
    <property type="entry name" value="Peptidase_S8"/>
    <property type="match status" value="1"/>
</dbReference>
<dbReference type="Gene3D" id="2.60.40.2310">
    <property type="match status" value="1"/>
</dbReference>
<comment type="similarity">
    <text evidence="1 7">Belongs to the peptidase S8 family.</text>
</comment>
<evidence type="ECO:0000256" key="1">
    <source>
        <dbReference type="ARBA" id="ARBA00011073"/>
    </source>
</evidence>
<evidence type="ECO:0000256" key="5">
    <source>
        <dbReference type="ARBA" id="ARBA00022825"/>
    </source>
</evidence>
<feature type="active site" description="Charge relay system" evidence="6 7">
    <location>
        <position position="154"/>
    </location>
</feature>
<keyword evidence="4 7" id="KW-0378">Hydrolase</keyword>
<dbReference type="InterPro" id="IPR000209">
    <property type="entry name" value="Peptidase_S8/S53_dom"/>
</dbReference>
<evidence type="ECO:0000313" key="11">
    <source>
        <dbReference type="EMBL" id="KAG6402707.1"/>
    </source>
</evidence>
<dbReference type="Gene3D" id="3.30.70.80">
    <property type="entry name" value="Peptidase S8 propeptide/proteinase inhibitor I9"/>
    <property type="match status" value="1"/>
</dbReference>